<dbReference type="EMBL" id="ANOG01000889">
    <property type="protein sequence ID" value="EMI16938.1"/>
    <property type="molecule type" value="Genomic_DNA"/>
</dbReference>
<reference evidence="4 5" key="1">
    <citation type="journal article" date="2013" name="Mar. Genomics">
        <title>Expression of sulfatases in Rhodopirellula baltica and the diversity of sulfatases in the genus Rhodopirellula.</title>
        <authorList>
            <person name="Wegner C.E."/>
            <person name="Richter-Heitmann T."/>
            <person name="Klindworth A."/>
            <person name="Klockow C."/>
            <person name="Richter M."/>
            <person name="Achstetter T."/>
            <person name="Glockner F.O."/>
            <person name="Harder J."/>
        </authorList>
    </citation>
    <scope>NUCLEOTIDE SEQUENCE [LARGE SCALE GENOMIC DNA]</scope>
    <source>
        <strain evidence="4 5">SM1</strain>
    </source>
</reference>
<keyword evidence="2" id="KW-0378">Hydrolase</keyword>
<comment type="caution">
    <text evidence="4">The sequence shown here is derived from an EMBL/GenBank/DDBJ whole genome shotgun (WGS) entry which is preliminary data.</text>
</comment>
<gene>
    <name evidence="4" type="ORF">RMSM_06139</name>
</gene>
<proteinExistence type="inferred from homology"/>
<dbReference type="InterPro" id="IPR017850">
    <property type="entry name" value="Alkaline_phosphatase_core_sf"/>
</dbReference>
<feature type="domain" description="Sulfatase N-terminal" evidence="3">
    <location>
        <begin position="68"/>
        <end position="404"/>
    </location>
</feature>
<dbReference type="InterPro" id="IPR000917">
    <property type="entry name" value="Sulfatase_N"/>
</dbReference>
<name>M5RBS6_9BACT</name>
<sequence>MNSPPHPRLKPLPPIPSGRICGVASASGSLQLSVASIARMMLVCLTVACLAMGVASLDAADPAEAARPNILFIMADDLGFNQIGAYGDTPIKTPNLDRLAKHGIRFTQAYAGNTVCSPSRVSLMTGRDGRLMHDNSNKVQLRDIDVTIAHVLKHAGYDTALFGKYSIGSQMGVTDPLAMGFDTWFGMYSILEGHRQYPHFLWRDGTKIRIAENEAGKKGAYAQQLFTDETIHYISQQRDNPFFVMLMYSSPHAELAAPEQYIKPYRDQFTETPYTGMTTGEPADRYAWYYPEAVDEPRATLAGMVTALDAYVGRLVDALERKGIADNTLIVFTSDNGPHDEGGGDPQFFKAAAPYKGMKRDLFDGGIHVPMILHWPAKIGNGRADHTPWTFADVLPTFADLAGVSLSTVPRAKTNGHSIASLLSETPRMIPERTLYWEFGKQAGDPNSGIIGEVFQAARRGKWKAVRYGLDQPTQLFDLDSDPGEEVDLSQQHPEIHNEFVSLFDENRN</sequence>
<dbReference type="Gene3D" id="3.40.720.10">
    <property type="entry name" value="Alkaline Phosphatase, subunit A"/>
    <property type="match status" value="1"/>
</dbReference>
<dbReference type="SUPFAM" id="SSF53649">
    <property type="entry name" value="Alkaline phosphatase-like"/>
    <property type="match status" value="1"/>
</dbReference>
<protein>
    <submittedName>
        <fullName evidence="4">Arylsulfatase</fullName>
    </submittedName>
</protein>
<dbReference type="PANTHER" id="PTHR42693">
    <property type="entry name" value="ARYLSULFATASE FAMILY MEMBER"/>
    <property type="match status" value="1"/>
</dbReference>
<dbReference type="PANTHER" id="PTHR42693:SF53">
    <property type="entry name" value="ENDO-4-O-SULFATASE"/>
    <property type="match status" value="1"/>
</dbReference>
<evidence type="ECO:0000313" key="4">
    <source>
        <dbReference type="EMBL" id="EMI16938.1"/>
    </source>
</evidence>
<evidence type="ECO:0000256" key="1">
    <source>
        <dbReference type="ARBA" id="ARBA00008779"/>
    </source>
</evidence>
<comment type="similarity">
    <text evidence="1">Belongs to the sulfatase family.</text>
</comment>
<dbReference type="AlphaFoldDB" id="M5RBS6"/>
<evidence type="ECO:0000259" key="3">
    <source>
        <dbReference type="Pfam" id="PF00884"/>
    </source>
</evidence>
<dbReference type="InterPro" id="IPR050738">
    <property type="entry name" value="Sulfatase"/>
</dbReference>
<dbReference type="Pfam" id="PF00884">
    <property type="entry name" value="Sulfatase"/>
    <property type="match status" value="1"/>
</dbReference>
<dbReference type="GO" id="GO:0004065">
    <property type="term" value="F:arylsulfatase activity"/>
    <property type="evidence" value="ECO:0007669"/>
    <property type="project" value="TreeGrafter"/>
</dbReference>
<accession>M5RBS6</accession>
<evidence type="ECO:0000256" key="2">
    <source>
        <dbReference type="ARBA" id="ARBA00022801"/>
    </source>
</evidence>
<organism evidence="4 5">
    <name type="scientific">Rhodopirellula maiorica SM1</name>
    <dbReference type="NCBI Taxonomy" id="1265738"/>
    <lineage>
        <taxon>Bacteria</taxon>
        <taxon>Pseudomonadati</taxon>
        <taxon>Planctomycetota</taxon>
        <taxon>Planctomycetia</taxon>
        <taxon>Pirellulales</taxon>
        <taxon>Pirellulaceae</taxon>
        <taxon>Novipirellula</taxon>
    </lineage>
</organism>
<evidence type="ECO:0000313" key="5">
    <source>
        <dbReference type="Proteomes" id="UP000011991"/>
    </source>
</evidence>
<dbReference type="Proteomes" id="UP000011991">
    <property type="component" value="Unassembled WGS sequence"/>
</dbReference>
<dbReference type="PATRIC" id="fig|1265738.3.peg.6119"/>
<dbReference type="Gene3D" id="3.30.1120.10">
    <property type="match status" value="1"/>
</dbReference>
<keyword evidence="5" id="KW-1185">Reference proteome</keyword>